<feature type="compositionally biased region" description="Basic and acidic residues" evidence="1">
    <location>
        <begin position="39"/>
        <end position="55"/>
    </location>
</feature>
<proteinExistence type="predicted"/>
<feature type="region of interest" description="Disordered" evidence="1">
    <location>
        <begin position="281"/>
        <end position="306"/>
    </location>
</feature>
<feature type="region of interest" description="Disordered" evidence="1">
    <location>
        <begin position="134"/>
        <end position="185"/>
    </location>
</feature>
<feature type="non-terminal residue" evidence="2">
    <location>
        <position position="1"/>
    </location>
</feature>
<accession>A0A6J4J6F9</accession>
<dbReference type="AlphaFoldDB" id="A0A6J4J6F9"/>
<evidence type="ECO:0000313" key="2">
    <source>
        <dbReference type="EMBL" id="CAA9268334.1"/>
    </source>
</evidence>
<feature type="compositionally biased region" description="Low complexity" evidence="1">
    <location>
        <begin position="60"/>
        <end position="75"/>
    </location>
</feature>
<feature type="region of interest" description="Disordered" evidence="1">
    <location>
        <begin position="1"/>
        <end position="75"/>
    </location>
</feature>
<evidence type="ECO:0000256" key="1">
    <source>
        <dbReference type="SAM" id="MobiDB-lite"/>
    </source>
</evidence>
<dbReference type="EMBL" id="CADCTD010000139">
    <property type="protein sequence ID" value="CAA9268334.1"/>
    <property type="molecule type" value="Genomic_DNA"/>
</dbReference>
<feature type="region of interest" description="Disordered" evidence="1">
    <location>
        <begin position="201"/>
        <end position="222"/>
    </location>
</feature>
<gene>
    <name evidence="2" type="ORF">AVDCRST_MAG27-2952</name>
</gene>
<feature type="compositionally biased region" description="Basic residues" evidence="1">
    <location>
        <begin position="1"/>
        <end position="16"/>
    </location>
</feature>
<sequence length="306" mass="33864">VLRRPLPRPAARRRRRPADGRYPAAGEAEAGPHRLRPAQPDHGDRRLPAAADDRRRRLRPAALDGRPDRPGAGAADARALGHVLVRHRHAGAGRLFPRALWRADLADRRLLGRLLRLGDRADDRPRLRLCALGGQHHHADHGRDDVDPLHPARHRPDGPHPGQRAERHHRHHHRRDPARLAPGARRGALAARAALCRCRGRGGDADAAHHPPPHPAEHPRAHHRAGHLCLRRGDDHGGDPLLHRRRDAADHPVLGQHHGRGPGALAGEALYRLLPRPLPLHHRSRGQPAGRWPARCARPAHGKEGL</sequence>
<feature type="non-terminal residue" evidence="2">
    <location>
        <position position="306"/>
    </location>
</feature>
<protein>
    <submittedName>
        <fullName evidence="2">ABC transporter, permease protein 2 (Cluster 5, nickel/peptides/opines)</fullName>
    </submittedName>
</protein>
<reference evidence="2" key="1">
    <citation type="submission" date="2020-02" db="EMBL/GenBank/DDBJ databases">
        <authorList>
            <person name="Meier V. D."/>
        </authorList>
    </citation>
    <scope>NUCLEOTIDE SEQUENCE</scope>
    <source>
        <strain evidence="2">AVDCRST_MAG27</strain>
    </source>
</reference>
<feature type="compositionally biased region" description="Basic residues" evidence="1">
    <location>
        <begin position="166"/>
        <end position="176"/>
    </location>
</feature>
<name>A0A6J4J6F9_9PROT</name>
<organism evidence="2">
    <name type="scientific">uncultured Craurococcus sp</name>
    <dbReference type="NCBI Taxonomy" id="1135998"/>
    <lineage>
        <taxon>Bacteria</taxon>
        <taxon>Pseudomonadati</taxon>
        <taxon>Pseudomonadota</taxon>
        <taxon>Alphaproteobacteria</taxon>
        <taxon>Acetobacterales</taxon>
        <taxon>Acetobacteraceae</taxon>
        <taxon>Craurococcus</taxon>
        <taxon>environmental samples</taxon>
    </lineage>
</organism>
<feature type="compositionally biased region" description="Basic and acidic residues" evidence="1">
    <location>
        <begin position="141"/>
        <end position="158"/>
    </location>
</feature>
<feature type="compositionally biased region" description="Basic and acidic residues" evidence="1">
    <location>
        <begin position="201"/>
        <end position="219"/>
    </location>
</feature>